<evidence type="ECO:0000256" key="4">
    <source>
        <dbReference type="ARBA" id="ARBA00022741"/>
    </source>
</evidence>
<dbReference type="InterPro" id="IPR030231">
    <property type="entry name" value="Gpn2"/>
</dbReference>
<keyword evidence="6 8" id="KW-0342">GTP-binding</keyword>
<keyword evidence="10" id="KW-1185">Reference proteome</keyword>
<evidence type="ECO:0000313" key="10">
    <source>
        <dbReference type="Proteomes" id="UP000276991"/>
    </source>
</evidence>
<dbReference type="CDD" id="cd17871">
    <property type="entry name" value="GPN2"/>
    <property type="match status" value="1"/>
</dbReference>
<evidence type="ECO:0000256" key="8">
    <source>
        <dbReference type="RuleBase" id="RU365059"/>
    </source>
</evidence>
<evidence type="ECO:0000313" key="9">
    <source>
        <dbReference type="EMBL" id="VBB28522.1"/>
    </source>
</evidence>
<dbReference type="GO" id="GO:0003924">
    <property type="term" value="F:GTPase activity"/>
    <property type="evidence" value="ECO:0007669"/>
    <property type="project" value="TreeGrafter"/>
</dbReference>
<comment type="function">
    <text evidence="1 8">Small GTPase required for proper localization of RNA polymerase II and III (RNAPII and RNAPIII). May act at an RNAP assembly step prior to nuclear import.</text>
</comment>
<dbReference type="Pfam" id="PF03029">
    <property type="entry name" value="ATP_bind_1"/>
    <property type="match status" value="1"/>
</dbReference>
<keyword evidence="4 8" id="KW-0547">Nucleotide-binding</keyword>
<dbReference type="InterPro" id="IPR004130">
    <property type="entry name" value="Gpn"/>
</dbReference>
<dbReference type="AlphaFoldDB" id="A0A498S983"/>
<sequence length="344" mass="39373">MRVIEERCVIDLGMMTRLLMFLVESGEKTGKRYPDHRTGQRQEMRKLATIKEFKNIERERWTGMMQECYLFEIKNDESIMFGQIVIGAPGAGKTTYCDGMSQILSQLDRPVICVNLDPANDYVPYKCDIDIRELVKVEDITSRLNLGPNGALRYCMQTLKKNMEWLRLKLSHVDGYLLFDFPGQLELYNSDDCITSIIHSMEKWGLRLVAVHLSDSLYCSDAGKFISVLLSALSIMINLECAQINVLSKQDLLEDNDLPYNFEFFEQLPDASRLVELLDESPILKQYKGLNEMLCSVIGDYDLVNFTGLDVTSRKHMLNILKLADTANGYAFTDAPDLRNIVQK</sequence>
<evidence type="ECO:0000256" key="3">
    <source>
        <dbReference type="ARBA" id="ARBA00014588"/>
    </source>
</evidence>
<dbReference type="Gene3D" id="3.40.50.300">
    <property type="entry name" value="P-loop containing nucleotide triphosphate hydrolases"/>
    <property type="match status" value="1"/>
</dbReference>
<dbReference type="InterPro" id="IPR027417">
    <property type="entry name" value="P-loop_NTPase"/>
</dbReference>
<keyword evidence="5 8" id="KW-0378">Hydrolase</keyword>
<dbReference type="PANTHER" id="PTHR21231">
    <property type="entry name" value="XPA-BINDING PROTEIN 1-RELATED"/>
    <property type="match status" value="1"/>
</dbReference>
<organism evidence="9 10">
    <name type="scientific">Acanthocheilonema viteae</name>
    <name type="common">Filarial nematode worm</name>
    <name type="synonym">Dipetalonema viteae</name>
    <dbReference type="NCBI Taxonomy" id="6277"/>
    <lineage>
        <taxon>Eukaryota</taxon>
        <taxon>Metazoa</taxon>
        <taxon>Ecdysozoa</taxon>
        <taxon>Nematoda</taxon>
        <taxon>Chromadorea</taxon>
        <taxon>Rhabditida</taxon>
        <taxon>Spirurina</taxon>
        <taxon>Spiruromorpha</taxon>
        <taxon>Filarioidea</taxon>
        <taxon>Onchocercidae</taxon>
        <taxon>Acanthocheilonema</taxon>
    </lineage>
</organism>
<dbReference type="OrthoDB" id="5839at2759"/>
<name>A0A498S983_ACAVI</name>
<evidence type="ECO:0000256" key="7">
    <source>
        <dbReference type="ARBA" id="ARBA00046611"/>
    </source>
</evidence>
<dbReference type="SUPFAM" id="SSF52540">
    <property type="entry name" value="P-loop containing nucleoside triphosphate hydrolases"/>
    <property type="match status" value="1"/>
</dbReference>
<evidence type="ECO:0000256" key="6">
    <source>
        <dbReference type="ARBA" id="ARBA00023134"/>
    </source>
</evidence>
<dbReference type="FunFam" id="3.40.50.300:FF:000338">
    <property type="entry name" value="GPN-loop GTPase 2"/>
    <property type="match status" value="1"/>
</dbReference>
<dbReference type="EMBL" id="UPTC01000420">
    <property type="protein sequence ID" value="VBB28522.1"/>
    <property type="molecule type" value="Genomic_DNA"/>
</dbReference>
<evidence type="ECO:0000256" key="1">
    <source>
        <dbReference type="ARBA" id="ARBA00003181"/>
    </source>
</evidence>
<dbReference type="Proteomes" id="UP000276991">
    <property type="component" value="Unassembled WGS sequence"/>
</dbReference>
<comment type="subunit">
    <text evidence="7">Heterodimers with GPN1 or GPN3. Binds to RNA polymerase II (RNAPII).</text>
</comment>
<dbReference type="GO" id="GO:0005737">
    <property type="term" value="C:cytoplasm"/>
    <property type="evidence" value="ECO:0007669"/>
    <property type="project" value="TreeGrafter"/>
</dbReference>
<comment type="similarity">
    <text evidence="2 8">Belongs to the GPN-loop GTPase family.</text>
</comment>
<dbReference type="STRING" id="6277.A0A498S983"/>
<dbReference type="PANTHER" id="PTHR21231:SF3">
    <property type="entry name" value="GPN-LOOP GTPASE 2"/>
    <property type="match status" value="1"/>
</dbReference>
<protein>
    <recommendedName>
        <fullName evidence="3 8">GPN-loop GTPase 2</fullName>
    </recommendedName>
</protein>
<proteinExistence type="inferred from homology"/>
<evidence type="ECO:0000256" key="2">
    <source>
        <dbReference type="ARBA" id="ARBA00005290"/>
    </source>
</evidence>
<evidence type="ECO:0000256" key="5">
    <source>
        <dbReference type="ARBA" id="ARBA00022801"/>
    </source>
</evidence>
<reference evidence="9 10" key="1">
    <citation type="submission" date="2018-08" db="EMBL/GenBank/DDBJ databases">
        <authorList>
            <person name="Laetsch R D."/>
            <person name="Stevens L."/>
            <person name="Kumar S."/>
            <person name="Blaxter L. M."/>
        </authorList>
    </citation>
    <scope>NUCLEOTIDE SEQUENCE [LARGE SCALE GENOMIC DNA]</scope>
</reference>
<dbReference type="GO" id="GO:0005525">
    <property type="term" value="F:GTP binding"/>
    <property type="evidence" value="ECO:0007669"/>
    <property type="project" value="UniProtKB-KW"/>
</dbReference>
<gene>
    <name evidence="9" type="ORF">NAV_LOCUS3352</name>
</gene>
<accession>A0A498S983</accession>